<keyword evidence="5" id="KW-0507">mRNA processing</keyword>
<evidence type="ECO:0000256" key="6">
    <source>
        <dbReference type="ARBA" id="ARBA00023187"/>
    </source>
</evidence>
<dbReference type="Pfam" id="PF22782">
    <property type="entry name" value="SDE2"/>
    <property type="match status" value="1"/>
</dbReference>
<dbReference type="InterPro" id="IPR053822">
    <property type="entry name" value="SDE2-like_dom"/>
</dbReference>
<evidence type="ECO:0000256" key="5">
    <source>
        <dbReference type="ARBA" id="ARBA00022664"/>
    </source>
</evidence>
<evidence type="ECO:0000256" key="2">
    <source>
        <dbReference type="ARBA" id="ARBA00004496"/>
    </source>
</evidence>
<proteinExistence type="inferred from homology"/>
<evidence type="ECO:0000256" key="1">
    <source>
        <dbReference type="ARBA" id="ARBA00004123"/>
    </source>
</evidence>
<dbReference type="Pfam" id="PF13297">
    <property type="entry name" value="SDE2_2C"/>
    <property type="match status" value="1"/>
</dbReference>
<comment type="similarity">
    <text evidence="3">Belongs to the SDE2 family.</text>
</comment>
<dbReference type="GO" id="GO:0006397">
    <property type="term" value="P:mRNA processing"/>
    <property type="evidence" value="ECO:0007669"/>
    <property type="project" value="UniProtKB-KW"/>
</dbReference>
<evidence type="ECO:0000256" key="9">
    <source>
        <dbReference type="SAM" id="MobiDB-lite"/>
    </source>
</evidence>
<feature type="region of interest" description="Disordered" evidence="9">
    <location>
        <begin position="119"/>
        <end position="150"/>
    </location>
</feature>
<keyword evidence="4" id="KW-0963">Cytoplasm</keyword>
<evidence type="ECO:0000313" key="13">
    <source>
        <dbReference type="Proteomes" id="UP001634394"/>
    </source>
</evidence>
<evidence type="ECO:0000256" key="8">
    <source>
        <dbReference type="ARBA" id="ARBA00023306"/>
    </source>
</evidence>
<comment type="caution">
    <text evidence="12">The sequence shown here is derived from an EMBL/GenBank/DDBJ whole genome shotgun (WGS) entry which is preliminary data.</text>
</comment>
<keyword evidence="7" id="KW-0539">Nucleus</keyword>
<keyword evidence="13" id="KW-1185">Reference proteome</keyword>
<keyword evidence="6" id="KW-0508">mRNA splicing</keyword>
<feature type="compositionally biased region" description="Basic and acidic residues" evidence="9">
    <location>
        <begin position="119"/>
        <end position="134"/>
    </location>
</feature>
<reference evidence="12 13" key="1">
    <citation type="submission" date="2024-11" db="EMBL/GenBank/DDBJ databases">
        <title>Chromosome-level genome assembly of the freshwater bivalve Anodonta woodiana.</title>
        <authorList>
            <person name="Chen X."/>
        </authorList>
    </citation>
    <scope>NUCLEOTIDE SEQUENCE [LARGE SCALE GENOMIC DNA]</scope>
    <source>
        <strain evidence="12">MN2024</strain>
        <tissue evidence="12">Gills</tissue>
    </source>
</reference>
<dbReference type="Proteomes" id="UP001634394">
    <property type="component" value="Unassembled WGS sequence"/>
</dbReference>
<feature type="compositionally biased region" description="Acidic residues" evidence="9">
    <location>
        <begin position="228"/>
        <end position="240"/>
    </location>
</feature>
<dbReference type="PANTHER" id="PTHR12786">
    <property type="entry name" value="SPLICING FACTOR SF3A-RELATED"/>
    <property type="match status" value="1"/>
</dbReference>
<evidence type="ECO:0000256" key="7">
    <source>
        <dbReference type="ARBA" id="ARBA00023242"/>
    </source>
</evidence>
<dbReference type="AlphaFoldDB" id="A0ABD3WMS7"/>
<organism evidence="12 13">
    <name type="scientific">Sinanodonta woodiana</name>
    <name type="common">Chinese pond mussel</name>
    <name type="synonym">Anodonta woodiana</name>
    <dbReference type="NCBI Taxonomy" id="1069815"/>
    <lineage>
        <taxon>Eukaryota</taxon>
        <taxon>Metazoa</taxon>
        <taxon>Spiralia</taxon>
        <taxon>Lophotrochozoa</taxon>
        <taxon>Mollusca</taxon>
        <taxon>Bivalvia</taxon>
        <taxon>Autobranchia</taxon>
        <taxon>Heteroconchia</taxon>
        <taxon>Palaeoheterodonta</taxon>
        <taxon>Unionida</taxon>
        <taxon>Unionoidea</taxon>
        <taxon>Unionidae</taxon>
        <taxon>Unioninae</taxon>
        <taxon>Sinanodonta</taxon>
    </lineage>
</organism>
<dbReference type="EMBL" id="JBJQND010000006">
    <property type="protein sequence ID" value="KAL3874042.1"/>
    <property type="molecule type" value="Genomic_DNA"/>
</dbReference>
<comment type="subcellular location">
    <subcellularLocation>
        <location evidence="2">Cytoplasm</location>
    </subcellularLocation>
    <subcellularLocation>
        <location evidence="1">Nucleus</location>
    </subcellularLocation>
</comment>
<protein>
    <recommendedName>
        <fullName evidence="14">Replication stress response regulator SDE2</fullName>
    </recommendedName>
</protein>
<evidence type="ECO:0000256" key="4">
    <source>
        <dbReference type="ARBA" id="ARBA00022490"/>
    </source>
</evidence>
<name>A0ABD3WMS7_SINWO</name>
<evidence type="ECO:0000313" key="12">
    <source>
        <dbReference type="EMBL" id="KAL3874042.1"/>
    </source>
</evidence>
<feature type="region of interest" description="Disordered" evidence="9">
    <location>
        <begin position="267"/>
        <end position="286"/>
    </location>
</feature>
<feature type="domain" description="SDE2/SF3A3 SAP" evidence="10">
    <location>
        <begin position="324"/>
        <end position="395"/>
    </location>
</feature>
<dbReference type="GO" id="GO:0005634">
    <property type="term" value="C:nucleus"/>
    <property type="evidence" value="ECO:0007669"/>
    <property type="project" value="UniProtKB-SubCell"/>
</dbReference>
<dbReference type="InterPro" id="IPR025086">
    <property type="entry name" value="SDE2/SF3A3_SAP"/>
</dbReference>
<sequence>MSVFVRHVLSRQLICIPTSDYYDISAFKRGLLLNKVPHDDVYIIKDGRLVSDSDPVEENAVYQIVPRLLGGKGGFGSMLRAIGAQIEKTTNREACRDLSGRRMRDVKNEKELKEWLAKQAERERERQQQKEERISRRRAVPNHKFDDPNYDKQKSLVAENQMDALQTGLQKFHHKRSATATVTASSEDSAVEEQSCSLKRKIGNEELNTSGNKKLRTQTEWIGIDVENLGELESGEEENKESDSNASSVDHNTDLQQDIIKISSHNNMESQQHEESQAQSNKRMKKDTEHIIENSEQNGINSTEEILQQKNNALEEDVIHTGSNKEGMASQDTGPIDLEAIGSPEELEAFGMERLKAELMSRGLKCGGTIQERSKRLFSVKGLTADHYDPSILAKPANGKKGKKK</sequence>
<dbReference type="InterPro" id="IPR051421">
    <property type="entry name" value="RNA_Proc_DNA_Dmg_Regulator"/>
</dbReference>
<evidence type="ECO:0000256" key="3">
    <source>
        <dbReference type="ARBA" id="ARBA00008726"/>
    </source>
</evidence>
<evidence type="ECO:0000259" key="10">
    <source>
        <dbReference type="Pfam" id="PF13297"/>
    </source>
</evidence>
<feature type="domain" description="SDE2-like" evidence="11">
    <location>
        <begin position="70"/>
        <end position="166"/>
    </location>
</feature>
<keyword evidence="8" id="KW-0131">Cell cycle</keyword>
<gene>
    <name evidence="12" type="ORF">ACJMK2_037106</name>
</gene>
<dbReference type="PANTHER" id="PTHR12786:SF1">
    <property type="entry name" value="SPLICING REGULATOR SDE2"/>
    <property type="match status" value="1"/>
</dbReference>
<evidence type="ECO:0000259" key="11">
    <source>
        <dbReference type="Pfam" id="PF22782"/>
    </source>
</evidence>
<dbReference type="GO" id="GO:0008380">
    <property type="term" value="P:RNA splicing"/>
    <property type="evidence" value="ECO:0007669"/>
    <property type="project" value="UniProtKB-KW"/>
</dbReference>
<feature type="region of interest" description="Disordered" evidence="9">
    <location>
        <begin position="227"/>
        <end position="252"/>
    </location>
</feature>
<accession>A0ABD3WMS7</accession>
<evidence type="ECO:0008006" key="14">
    <source>
        <dbReference type="Google" id="ProtNLM"/>
    </source>
</evidence>
<dbReference type="GO" id="GO:0005737">
    <property type="term" value="C:cytoplasm"/>
    <property type="evidence" value="ECO:0007669"/>
    <property type="project" value="UniProtKB-SubCell"/>
</dbReference>